<gene>
    <name evidence="1" type="ORF">ACH4OY_31665</name>
</gene>
<protein>
    <submittedName>
        <fullName evidence="1">DUF3375 domain-containing protein</fullName>
    </submittedName>
</protein>
<evidence type="ECO:0000313" key="2">
    <source>
        <dbReference type="Proteomes" id="UP001611075"/>
    </source>
</evidence>
<dbReference type="Pfam" id="PF11855">
    <property type="entry name" value="DUF3375"/>
    <property type="match status" value="1"/>
</dbReference>
<sequence length="609" mass="67758">MPSLMPPMPKGCTHERVLKAATRRLDAAAGPAYRVDRTYVLLAVLSYPPGIIYACWGGRRDVTCEVIAGGARRPQRRRFLAAGCPRGLECRAHCGRRAWRREVQRPVSDIVGELARVAGAFDQPTLTLLYRSHARVVIAMFRGAFSRDNRSIPAARLHAQVDTYLDRLRVAGVTDVPAGSGRELCLRWMRGQWLVRSVDDGGTEVYTLTSHAQDALNLVTSLTRERASLSEHRIATIVNAVRRFNTEANPDRGARVDILNSEIARLTRERDRLLEGGELPQVSADYMLEGFGELLQLVAALPSDFARVEEAFTALRAQILSSFRAEDRHAGDVIDDYLRRIDSLMTATAEGRAFEGAFTLLRDDELLLQLREDLSALLSHPTATEILNDADRRDLRGTVGLVRRGIDAVLAQRNRVTATLREYIQTHNTVRDRELDSTLRRLDAELARWMTTAGPRSAVPVPMLPARIEVHHLRERFHNPEEDAGPPALRDMAEQQPDGLSLADLLAQGGPSLEQLRTTVEEALTSPQPLVSLGRLFDTLDPSLRRPVEVFGLLHLVTNMDGLSRDDEHREVYHAVRPDGSRRDLAVPVITSMARRANTMNAPTGSEPA</sequence>
<comment type="caution">
    <text evidence="1">The sequence shown here is derived from an EMBL/GenBank/DDBJ whole genome shotgun (WGS) entry which is preliminary data.</text>
</comment>
<accession>A0ABW7SYS1</accession>
<dbReference type="EMBL" id="JBIRPU010000052">
    <property type="protein sequence ID" value="MFI0797198.1"/>
    <property type="molecule type" value="Genomic_DNA"/>
</dbReference>
<dbReference type="RefSeq" id="WP_396685984.1">
    <property type="nucleotide sequence ID" value="NZ_JBIRPU010000052.1"/>
</dbReference>
<organism evidence="1 2">
    <name type="scientific">Micromonospora rubida</name>
    <dbReference type="NCBI Taxonomy" id="2697657"/>
    <lineage>
        <taxon>Bacteria</taxon>
        <taxon>Bacillati</taxon>
        <taxon>Actinomycetota</taxon>
        <taxon>Actinomycetes</taxon>
        <taxon>Micromonosporales</taxon>
        <taxon>Micromonosporaceae</taxon>
        <taxon>Micromonospora</taxon>
    </lineage>
</organism>
<dbReference type="Proteomes" id="UP001611075">
    <property type="component" value="Unassembled WGS sequence"/>
</dbReference>
<keyword evidence="2" id="KW-1185">Reference proteome</keyword>
<dbReference type="InterPro" id="IPR021804">
    <property type="entry name" value="DUF3375"/>
</dbReference>
<evidence type="ECO:0000313" key="1">
    <source>
        <dbReference type="EMBL" id="MFI0797198.1"/>
    </source>
</evidence>
<name>A0ABW7SYS1_9ACTN</name>
<reference evidence="1 2" key="1">
    <citation type="submission" date="2024-10" db="EMBL/GenBank/DDBJ databases">
        <title>The Natural Products Discovery Center: Release of the First 8490 Sequenced Strains for Exploring Actinobacteria Biosynthetic Diversity.</title>
        <authorList>
            <person name="Kalkreuter E."/>
            <person name="Kautsar S.A."/>
            <person name="Yang D."/>
            <person name="Bader C.D."/>
            <person name="Teijaro C.N."/>
            <person name="Fluegel L."/>
            <person name="Davis C.M."/>
            <person name="Simpson J.R."/>
            <person name="Lauterbach L."/>
            <person name="Steele A.D."/>
            <person name="Gui C."/>
            <person name="Meng S."/>
            <person name="Li G."/>
            <person name="Viehrig K."/>
            <person name="Ye F."/>
            <person name="Su P."/>
            <person name="Kiefer A.F."/>
            <person name="Nichols A."/>
            <person name="Cepeda A.J."/>
            <person name="Yan W."/>
            <person name="Fan B."/>
            <person name="Jiang Y."/>
            <person name="Adhikari A."/>
            <person name="Zheng C.-J."/>
            <person name="Schuster L."/>
            <person name="Cowan T.M."/>
            <person name="Smanski M.J."/>
            <person name="Chevrette M.G."/>
            <person name="De Carvalho L.P.S."/>
            <person name="Shen B."/>
        </authorList>
    </citation>
    <scope>NUCLEOTIDE SEQUENCE [LARGE SCALE GENOMIC DNA]</scope>
    <source>
        <strain evidence="1 2">NPDC021253</strain>
    </source>
</reference>
<proteinExistence type="predicted"/>